<dbReference type="EMBL" id="CP111023">
    <property type="protein sequence ID" value="WAR20848.1"/>
    <property type="molecule type" value="Genomic_DNA"/>
</dbReference>
<name>A0ABY7FF76_MYAAR</name>
<sequence length="258" mass="27943">MAMKRDRQTNWSMDEESTLVDFCSAAKKNEIKRRHFAAGTGGGPAPQEPTDVEMKILSVIPEEMVTGVAGGVDVFEDSCKPPAVKKYRPSEPSGSTFTANISTHHDISISEAEANGKEDSNTESRPTPPKRNDIDHQMLEEQKKQNEFLAMINFNLAELSAAKKNEIKRRHFAAGTGGGPAPQEPTDVELKILSVIPEEMVTGVAGGVDVFEDSCKPPAVKKYRPSEPSGSTFTANSSTHHDISISEAEANGKEDSNT</sequence>
<feature type="region of interest" description="Disordered" evidence="1">
    <location>
        <begin position="82"/>
        <end position="101"/>
    </location>
</feature>
<gene>
    <name evidence="2" type="ORF">MAR_014822</name>
</gene>
<feature type="compositionally biased region" description="Polar residues" evidence="1">
    <location>
        <begin position="228"/>
        <end position="238"/>
    </location>
</feature>
<proteinExistence type="predicted"/>
<feature type="region of interest" description="Disordered" evidence="1">
    <location>
        <begin position="214"/>
        <end position="258"/>
    </location>
</feature>
<reference evidence="2" key="1">
    <citation type="submission" date="2022-11" db="EMBL/GenBank/DDBJ databases">
        <title>Centuries of genome instability and evolution in soft-shell clam transmissible cancer (bioRxiv).</title>
        <authorList>
            <person name="Hart S.F.M."/>
            <person name="Yonemitsu M.A."/>
            <person name="Giersch R.M."/>
            <person name="Beal B.F."/>
            <person name="Arriagada G."/>
            <person name="Davis B.W."/>
            <person name="Ostrander E.A."/>
            <person name="Goff S.P."/>
            <person name="Metzger M.J."/>
        </authorList>
    </citation>
    <scope>NUCLEOTIDE SEQUENCE</scope>
    <source>
        <strain evidence="2">MELC-2E11</strain>
        <tissue evidence="2">Siphon/mantle</tissue>
    </source>
</reference>
<protein>
    <submittedName>
        <fullName evidence="2">Uncharacterized protein</fullName>
    </submittedName>
</protein>
<feature type="non-terminal residue" evidence="2">
    <location>
        <position position="258"/>
    </location>
</feature>
<feature type="region of interest" description="Disordered" evidence="1">
    <location>
        <begin position="111"/>
        <end position="133"/>
    </location>
</feature>
<organism evidence="2 3">
    <name type="scientific">Mya arenaria</name>
    <name type="common">Soft-shell clam</name>
    <dbReference type="NCBI Taxonomy" id="6604"/>
    <lineage>
        <taxon>Eukaryota</taxon>
        <taxon>Metazoa</taxon>
        <taxon>Spiralia</taxon>
        <taxon>Lophotrochozoa</taxon>
        <taxon>Mollusca</taxon>
        <taxon>Bivalvia</taxon>
        <taxon>Autobranchia</taxon>
        <taxon>Heteroconchia</taxon>
        <taxon>Euheterodonta</taxon>
        <taxon>Imparidentia</taxon>
        <taxon>Neoheterodontei</taxon>
        <taxon>Myida</taxon>
        <taxon>Myoidea</taxon>
        <taxon>Myidae</taxon>
        <taxon>Mya</taxon>
    </lineage>
</organism>
<feature type="compositionally biased region" description="Basic and acidic residues" evidence="1">
    <location>
        <begin position="239"/>
        <end position="258"/>
    </location>
</feature>
<feature type="compositionally biased region" description="Basic and acidic residues" evidence="1">
    <location>
        <begin position="111"/>
        <end position="122"/>
    </location>
</feature>
<accession>A0ABY7FF76</accession>
<keyword evidence="3" id="KW-1185">Reference proteome</keyword>
<feature type="compositionally biased region" description="Polar residues" evidence="1">
    <location>
        <begin position="92"/>
        <end position="101"/>
    </location>
</feature>
<evidence type="ECO:0000256" key="1">
    <source>
        <dbReference type="SAM" id="MobiDB-lite"/>
    </source>
</evidence>
<evidence type="ECO:0000313" key="2">
    <source>
        <dbReference type="EMBL" id="WAR20848.1"/>
    </source>
</evidence>
<evidence type="ECO:0000313" key="3">
    <source>
        <dbReference type="Proteomes" id="UP001164746"/>
    </source>
</evidence>
<dbReference type="Proteomes" id="UP001164746">
    <property type="component" value="Chromosome 12"/>
</dbReference>